<reference evidence="1 2" key="1">
    <citation type="journal article" date="2022" name="Environ. Microbiol. Rep.">
        <title>Eco-phylogenetic analyses reveal divergent evolution of vitamin B12 metabolism in the marine bacterial family 'Psychromonadaceae'.</title>
        <authorList>
            <person name="Jin X."/>
            <person name="Yang Y."/>
            <person name="Cao H."/>
            <person name="Gao B."/>
            <person name="Zhao Z."/>
        </authorList>
    </citation>
    <scope>NUCLEOTIDE SEQUENCE [LARGE SCALE GENOMIC DNA]</scope>
    <source>
        <strain evidence="1 2">MKS20</strain>
    </source>
</reference>
<protein>
    <submittedName>
        <fullName evidence="1">Uncharacterized protein</fullName>
    </submittedName>
</protein>
<gene>
    <name evidence="1" type="ORF">K6Y31_05000</name>
</gene>
<dbReference type="RefSeq" id="WP_233051748.1">
    <property type="nucleotide sequence ID" value="NZ_JAIMJA010000004.1"/>
</dbReference>
<evidence type="ECO:0000313" key="1">
    <source>
        <dbReference type="EMBL" id="MCE2594168.1"/>
    </source>
</evidence>
<dbReference type="EMBL" id="JAIMJA010000004">
    <property type="protein sequence ID" value="MCE2594168.1"/>
    <property type="molecule type" value="Genomic_DNA"/>
</dbReference>
<proteinExistence type="predicted"/>
<dbReference type="Proteomes" id="UP001201273">
    <property type="component" value="Unassembled WGS sequence"/>
</dbReference>
<accession>A0ABS8W8U2</accession>
<evidence type="ECO:0000313" key="2">
    <source>
        <dbReference type="Proteomes" id="UP001201273"/>
    </source>
</evidence>
<name>A0ABS8W8U2_9GAMM</name>
<organism evidence="1 2">
    <name type="scientific">Motilimonas cestriensis</name>
    <dbReference type="NCBI Taxonomy" id="2742685"/>
    <lineage>
        <taxon>Bacteria</taxon>
        <taxon>Pseudomonadati</taxon>
        <taxon>Pseudomonadota</taxon>
        <taxon>Gammaproteobacteria</taxon>
        <taxon>Alteromonadales</taxon>
        <taxon>Alteromonadales genera incertae sedis</taxon>
        <taxon>Motilimonas</taxon>
    </lineage>
</organism>
<keyword evidence="2" id="KW-1185">Reference proteome</keyword>
<comment type="caution">
    <text evidence="1">The sequence shown here is derived from an EMBL/GenBank/DDBJ whole genome shotgun (WGS) entry which is preliminary data.</text>
</comment>
<sequence length="185" mass="20397">MTTVERINAYKAALAEKNAVSTEFFLLRDTRAPELEVRAQQARHTVNMAEQTLASTYDDAAFAQAKTALEDAKASERDAQLMLNNVNTRLKSLQGVVIPQLTAALEQAKKSMWQAKYDEVFAALPELPNDIKLAVEQLAAIKLNVDPYTTTIMDVGQAITDKFGKPEQSQIATIDVQLRVDMGIA</sequence>